<evidence type="ECO:0000313" key="1">
    <source>
        <dbReference type="EMBL" id="UYF72747.1"/>
    </source>
</evidence>
<dbReference type="RefSeq" id="WP_263513079.1">
    <property type="nucleotide sequence ID" value="NZ_CP089051.1"/>
</dbReference>
<name>A0AA46S4K1_9GAMM</name>
<protein>
    <submittedName>
        <fullName evidence="1">Uncharacterized protein</fullName>
    </submittedName>
</protein>
<dbReference type="EMBL" id="CP089051">
    <property type="protein sequence ID" value="UYF72747.1"/>
    <property type="molecule type" value="Genomic_DNA"/>
</dbReference>
<sequence>MKKLKEVDVNNSIPEQTMLEKIYDELQQLKKQVTITDERRVSIKEFAQRMKMTEVTFYDRIKKGEIDPPRKDGRYSYYLNSYVNKVVTKTSNSDKVAAYT</sequence>
<evidence type="ECO:0000313" key="2">
    <source>
        <dbReference type="Proteomes" id="UP001164064"/>
    </source>
</evidence>
<gene>
    <name evidence="1" type="ORF">LSO60_05660</name>
</gene>
<dbReference type="AlphaFoldDB" id="A0AA46S4K1"/>
<accession>A0AA46S4K1</accession>
<organism evidence="1 2">
    <name type="scientific">Acinetobacter ursingii</name>
    <dbReference type="NCBI Taxonomy" id="108980"/>
    <lineage>
        <taxon>Bacteria</taxon>
        <taxon>Pseudomonadati</taxon>
        <taxon>Pseudomonadota</taxon>
        <taxon>Gammaproteobacteria</taxon>
        <taxon>Moraxellales</taxon>
        <taxon>Moraxellaceae</taxon>
        <taxon>Acinetobacter</taxon>
    </lineage>
</organism>
<reference evidence="1" key="1">
    <citation type="journal article" date="2022" name="J Glob Antimicrob Resist">
        <title>Comparative analysis of IMP-4- and OXA-58-containing plasmids of three carbapenemase-producing Acinetobacter ursingii strains in the Netherlands.</title>
        <authorList>
            <person name="Hendrickx A.P.A."/>
            <person name="Schade R.P."/>
            <person name="Landman F."/>
            <person name="Bosch T."/>
            <person name="Schouls L.M."/>
            <person name="van Dijk K."/>
        </authorList>
    </citation>
    <scope>NUCLEOTIDE SEQUENCE</scope>
    <source>
        <strain evidence="1">RIVM_C010559</strain>
    </source>
</reference>
<proteinExistence type="predicted"/>
<dbReference type="Proteomes" id="UP001164064">
    <property type="component" value="Chromosome"/>
</dbReference>